<evidence type="ECO:0000256" key="1">
    <source>
        <dbReference type="ARBA" id="ARBA00022737"/>
    </source>
</evidence>
<feature type="compositionally biased region" description="Low complexity" evidence="3">
    <location>
        <begin position="583"/>
        <end position="601"/>
    </location>
</feature>
<feature type="compositionally biased region" description="Polar residues" evidence="3">
    <location>
        <begin position="781"/>
        <end position="795"/>
    </location>
</feature>
<dbReference type="EMBL" id="BTGU01000010">
    <property type="protein sequence ID" value="GMN40037.1"/>
    <property type="molecule type" value="Genomic_DNA"/>
</dbReference>
<dbReference type="Proteomes" id="UP001187192">
    <property type="component" value="Unassembled WGS sequence"/>
</dbReference>
<gene>
    <name evidence="5" type="ORF">TIFTF001_009263</name>
</gene>
<feature type="compositionally biased region" description="Polar residues" evidence="3">
    <location>
        <begin position="95"/>
        <end position="108"/>
    </location>
</feature>
<feature type="compositionally biased region" description="Polar residues" evidence="3">
    <location>
        <begin position="566"/>
        <end position="575"/>
    </location>
</feature>
<comment type="caution">
    <text evidence="5">The sequence shown here is derived from an EMBL/GenBank/DDBJ whole genome shotgun (WGS) entry which is preliminary data.</text>
</comment>
<feature type="compositionally biased region" description="Basic and acidic residues" evidence="3">
    <location>
        <begin position="57"/>
        <end position="69"/>
    </location>
</feature>
<keyword evidence="6" id="KW-1185">Reference proteome</keyword>
<feature type="compositionally biased region" description="Polar residues" evidence="3">
    <location>
        <begin position="676"/>
        <end position="697"/>
    </location>
</feature>
<feature type="compositionally biased region" description="Low complexity" evidence="3">
    <location>
        <begin position="438"/>
        <end position="458"/>
    </location>
</feature>
<sequence length="811" mass="86469">MAEEEVAAAEASPAPLDHKRKLEDLEPEAPHQADLTSDEPEKSNGEHDATPAAADEAGAKRPRLDEKPDGSASENGHQEEKVDEPVKDNDDQPVLESTCSEEAQPQSDESAEKLTDERPPVDSQQQSVQESDDAQEPSNVETQPHSSEGHQQEDVPSVHKDRPTSDNETITRIVEVPNNKVGVLIGKAGDTIRYLQYNSGAKIQITRDAEADPHAPTRPVEIIGTLDSINKAEKLINAVIAEADAGGSPSLVARGLATSQAAAATEQIEIQVPNEKVGLIIGRGGETIKGLQARSGARIQLIPQHLPEGDESKERTVRVTGDKRQIDIAREMIKEVMSQIGLLPFPWGQHCFLGVAIDNLYSLSSTEESHGIASASLRMKVKDSKSLSHLQTVRQSSFSGGYNQQGYRPRGHSGPPQWGPRGGHAAHSNSYGYHQRGPYPSHSPQYPQYGGYQQQMGPRSGFSSGWEQRPPPSMHGMPQHGGGYDYYGGQKGHYSDTPGSAQHSGPVPSHAPGPNPNPTMGPPQSQANYNYGQHQGPDYGHPAPYSQSAHPQQSYSHGYDDHASTQHHYGSSQPYPHSIAPTGYGQQQQSQYGKPSYGMPSQGPPPQSYGPPRPSQQPGDVPYQGSAPAQSYGQSVPSQQPYPYASSGPTQQAYPPYGSAPAAEGYNQPPPATGSGYPQQGGQPVASYGQSGLQQAAGYQQVVPTAAYGQYPSSQQGYAEQSAPTTASYGYQAPQDPSYGAAPASAYGAPPTAQAGYAAQPTQAQQSYDQSAQQTGAYGVQPSTSVAYGKTQSPQPGYAQYDSAQIYAAPH</sequence>
<dbReference type="AlphaFoldDB" id="A0AA87ZTK0"/>
<feature type="compositionally biased region" description="Polar residues" evidence="3">
    <location>
        <begin position="712"/>
        <end position="729"/>
    </location>
</feature>
<feature type="region of interest" description="Disordered" evidence="3">
    <location>
        <begin position="1"/>
        <end position="173"/>
    </location>
</feature>
<feature type="compositionally biased region" description="Basic and acidic residues" evidence="3">
    <location>
        <begin position="76"/>
        <end position="90"/>
    </location>
</feature>
<feature type="compositionally biased region" description="Polar residues" evidence="3">
    <location>
        <begin position="545"/>
        <end position="556"/>
    </location>
</feature>
<organism evidence="5 6">
    <name type="scientific">Ficus carica</name>
    <name type="common">Common fig</name>
    <dbReference type="NCBI Taxonomy" id="3494"/>
    <lineage>
        <taxon>Eukaryota</taxon>
        <taxon>Viridiplantae</taxon>
        <taxon>Streptophyta</taxon>
        <taxon>Embryophyta</taxon>
        <taxon>Tracheophyta</taxon>
        <taxon>Spermatophyta</taxon>
        <taxon>Magnoliopsida</taxon>
        <taxon>eudicotyledons</taxon>
        <taxon>Gunneridae</taxon>
        <taxon>Pentapetalae</taxon>
        <taxon>rosids</taxon>
        <taxon>fabids</taxon>
        <taxon>Rosales</taxon>
        <taxon>Moraceae</taxon>
        <taxon>Ficeae</taxon>
        <taxon>Ficus</taxon>
    </lineage>
</organism>
<feature type="compositionally biased region" description="Pro residues" evidence="3">
    <location>
        <begin position="509"/>
        <end position="521"/>
    </location>
</feature>
<feature type="region of interest" description="Disordered" evidence="3">
    <location>
        <begin position="712"/>
        <end position="811"/>
    </location>
</feature>
<feature type="compositionally biased region" description="Basic and acidic residues" evidence="3">
    <location>
        <begin position="147"/>
        <end position="165"/>
    </location>
</feature>
<feature type="compositionally biased region" description="Gly residues" evidence="3">
    <location>
        <begin position="479"/>
        <end position="491"/>
    </location>
</feature>
<keyword evidence="1" id="KW-0677">Repeat</keyword>
<dbReference type="Gene3D" id="3.30.1370.10">
    <property type="entry name" value="K Homology domain, type 1"/>
    <property type="match status" value="2"/>
</dbReference>
<dbReference type="Pfam" id="PF00013">
    <property type="entry name" value="KH_1"/>
    <property type="match status" value="2"/>
</dbReference>
<feature type="region of interest" description="Disordered" evidence="3">
    <location>
        <begin position="389"/>
        <end position="697"/>
    </location>
</feature>
<evidence type="ECO:0000313" key="5">
    <source>
        <dbReference type="EMBL" id="GMN40037.1"/>
    </source>
</evidence>
<feature type="compositionally biased region" description="Polar residues" evidence="3">
    <location>
        <begin position="524"/>
        <end position="533"/>
    </location>
</feature>
<feature type="compositionally biased region" description="Basic and acidic residues" evidence="3">
    <location>
        <begin position="39"/>
        <end position="49"/>
    </location>
</feature>
<dbReference type="SUPFAM" id="SSF54791">
    <property type="entry name" value="Eukaryotic type KH-domain (KH-domain type I)"/>
    <property type="match status" value="2"/>
</dbReference>
<evidence type="ECO:0000259" key="4">
    <source>
        <dbReference type="SMART" id="SM00322"/>
    </source>
</evidence>
<feature type="compositionally biased region" description="Polar residues" evidence="3">
    <location>
        <begin position="389"/>
        <end position="406"/>
    </location>
</feature>
<feature type="domain" description="K Homology" evidence="4">
    <location>
        <begin position="168"/>
        <end position="241"/>
    </location>
</feature>
<feature type="compositionally biased region" description="Basic and acidic residues" evidence="3">
    <location>
        <begin position="16"/>
        <end position="31"/>
    </location>
</feature>
<protein>
    <recommendedName>
        <fullName evidence="4">K Homology domain-containing protein</fullName>
    </recommendedName>
</protein>
<reference evidence="5" key="1">
    <citation type="submission" date="2023-07" db="EMBL/GenBank/DDBJ databases">
        <title>draft genome sequence of fig (Ficus carica).</title>
        <authorList>
            <person name="Takahashi T."/>
            <person name="Nishimura K."/>
        </authorList>
    </citation>
    <scope>NUCLEOTIDE SEQUENCE</scope>
</reference>
<proteinExistence type="predicted"/>
<feature type="compositionally biased region" description="Polar residues" evidence="3">
    <location>
        <begin position="627"/>
        <end position="653"/>
    </location>
</feature>
<feature type="compositionally biased region" description="Low complexity" evidence="3">
    <location>
        <begin position="763"/>
        <end position="774"/>
    </location>
</feature>
<feature type="compositionally biased region" description="Pro residues" evidence="3">
    <location>
        <begin position="602"/>
        <end position="615"/>
    </location>
</feature>
<dbReference type="InterPro" id="IPR004087">
    <property type="entry name" value="KH_dom"/>
</dbReference>
<keyword evidence="2" id="KW-0694">RNA-binding</keyword>
<feature type="compositionally biased region" description="Basic and acidic residues" evidence="3">
    <location>
        <begin position="110"/>
        <end position="120"/>
    </location>
</feature>
<dbReference type="InterPro" id="IPR004088">
    <property type="entry name" value="KH_dom_type_1"/>
</dbReference>
<dbReference type="CDD" id="cd00105">
    <property type="entry name" value="KH-I"/>
    <property type="match status" value="1"/>
</dbReference>
<dbReference type="SMART" id="SM00322">
    <property type="entry name" value="KH"/>
    <property type="match status" value="2"/>
</dbReference>
<name>A0AA87ZTK0_FICCA</name>
<feature type="compositionally biased region" description="Polar residues" evidence="3">
    <location>
        <begin position="137"/>
        <end position="146"/>
    </location>
</feature>
<dbReference type="InterPro" id="IPR036612">
    <property type="entry name" value="KH_dom_type_1_sf"/>
</dbReference>
<evidence type="ECO:0000313" key="6">
    <source>
        <dbReference type="Proteomes" id="UP001187192"/>
    </source>
</evidence>
<accession>A0AA87ZTK0</accession>
<feature type="domain" description="K Homology" evidence="4">
    <location>
        <begin position="264"/>
        <end position="338"/>
    </location>
</feature>
<dbReference type="PANTHER" id="PTHR10288">
    <property type="entry name" value="KH DOMAIN CONTAINING RNA BINDING PROTEIN"/>
    <property type="match status" value="1"/>
</dbReference>
<dbReference type="PROSITE" id="PS50084">
    <property type="entry name" value="KH_TYPE_1"/>
    <property type="match status" value="2"/>
</dbReference>
<evidence type="ECO:0000256" key="3">
    <source>
        <dbReference type="SAM" id="MobiDB-lite"/>
    </source>
</evidence>
<feature type="compositionally biased region" description="Low complexity" evidence="3">
    <location>
        <begin position="737"/>
        <end position="751"/>
    </location>
</feature>
<dbReference type="GO" id="GO:0003723">
    <property type="term" value="F:RNA binding"/>
    <property type="evidence" value="ECO:0007669"/>
    <property type="project" value="UniProtKB-UniRule"/>
</dbReference>
<evidence type="ECO:0000256" key="2">
    <source>
        <dbReference type="PROSITE-ProRule" id="PRU00117"/>
    </source>
</evidence>